<protein>
    <submittedName>
        <fullName evidence="1">Uncharacterized protein</fullName>
    </submittedName>
</protein>
<organism evidence="1">
    <name type="scientific">uncultured Caudovirales phage</name>
    <dbReference type="NCBI Taxonomy" id="2100421"/>
    <lineage>
        <taxon>Viruses</taxon>
        <taxon>Duplodnaviria</taxon>
        <taxon>Heunggongvirae</taxon>
        <taxon>Uroviricota</taxon>
        <taxon>Caudoviricetes</taxon>
        <taxon>Peduoviridae</taxon>
        <taxon>Maltschvirus</taxon>
        <taxon>Maltschvirus maltsch</taxon>
    </lineage>
</organism>
<name>A0A6J5NAB0_9CAUD</name>
<gene>
    <name evidence="1" type="ORF">UFOVP674_25</name>
</gene>
<reference evidence="1" key="1">
    <citation type="submission" date="2020-04" db="EMBL/GenBank/DDBJ databases">
        <authorList>
            <person name="Chiriac C."/>
            <person name="Salcher M."/>
            <person name="Ghai R."/>
            <person name="Kavagutti S V."/>
        </authorList>
    </citation>
    <scope>NUCLEOTIDE SEQUENCE</scope>
</reference>
<accession>A0A6J5NAB0</accession>
<proteinExistence type="predicted"/>
<dbReference type="EMBL" id="LR796630">
    <property type="protein sequence ID" value="CAB4155667.1"/>
    <property type="molecule type" value="Genomic_DNA"/>
</dbReference>
<sequence>MPNTPYQTDGDSGFVGMASRDNPVNIQPGFVQFAKNIRMDRGNAAVRSGCKDLTLPSLIKGSVNFRVSCDFLATDGTEYIILIANDGLYTYNTSTGNTSTKFAFPSRTISGTTYARDIDASDPCDAFQAADKVYILRGYSRNSVFTITGSPAISRTGSTVTLDFGSTNHGYAIGDEIIVYVPGHQDLSGSYFVESVPSATSVTYVTATSGNKSHTTFTCVEAKAALVWNGSTVSVVDQATATQYPYLEGGDDVCMPPADFGMYFQGRIVLCVSRDEIAASNYYEPNIFDVTLDQFRINTGANDYIVGFETFQEDKFLIFQRNSIYYAYLPPPAIAASIDRGISADSFIQTLTNQFGCSARRSIQLAGQQVFFLSDRGVYQLSHTLDLKLIGDQRPLSEPISDLINRINANTASGACGLFWNNRYYLAVPMDGSTGNNAILVYSLLNQAWESMDTYPVQMQPKNMLQALSQNSKRMYAIAGSRYFLLEETSVDQVNDGTGTPVLGTAQLGSTSPGTSAVFTEGSLSIPMDGQILSRRYNFKTFDEKRFSGLQSDFVLNQGDDVTVSVVISNPDSTSQLIRFTSQADEDKTLRTRIARRGYAADILFQSNAGRPVLRSYAIDATVAGRNLVSAE</sequence>
<evidence type="ECO:0000313" key="1">
    <source>
        <dbReference type="EMBL" id="CAB4155667.1"/>
    </source>
</evidence>